<keyword evidence="3" id="KW-0963">Cytoplasm</keyword>
<dbReference type="SMART" id="SM00268">
    <property type="entry name" value="ACTIN"/>
    <property type="match status" value="1"/>
</dbReference>
<feature type="region of interest" description="Disordered" evidence="6">
    <location>
        <begin position="1"/>
        <end position="23"/>
    </location>
</feature>
<dbReference type="SUPFAM" id="SSF53067">
    <property type="entry name" value="Actin-like ATPase domain"/>
    <property type="match status" value="2"/>
</dbReference>
<feature type="domain" description="CRAL-TRIO" evidence="7">
    <location>
        <begin position="62"/>
        <end position="185"/>
    </location>
</feature>
<comment type="subcellular location">
    <subcellularLocation>
        <location evidence="1">Cytoplasm</location>
        <location evidence="1">Cytoskeleton</location>
    </subcellularLocation>
</comment>
<keyword evidence="5" id="KW-0175">Coiled coil</keyword>
<dbReference type="Gene3D" id="3.30.420.40">
    <property type="match status" value="2"/>
</dbReference>
<keyword evidence="9" id="KW-1185">Reference proteome</keyword>
<comment type="caution">
    <text evidence="8">The sequence shown here is derived from an EMBL/GenBank/DDBJ whole genome shotgun (WGS) entry which is preliminary data.</text>
</comment>
<dbReference type="PROSITE" id="PS01132">
    <property type="entry name" value="ACTINS_ACT_LIKE"/>
    <property type="match status" value="1"/>
</dbReference>
<feature type="region of interest" description="Disordered" evidence="6">
    <location>
        <begin position="1086"/>
        <end position="1149"/>
    </location>
</feature>
<feature type="compositionally biased region" description="Polar residues" evidence="6">
    <location>
        <begin position="1128"/>
        <end position="1149"/>
    </location>
</feature>
<dbReference type="PRINTS" id="PR00190">
    <property type="entry name" value="ACTIN"/>
</dbReference>
<evidence type="ECO:0000256" key="3">
    <source>
        <dbReference type="ARBA" id="ARBA00023212"/>
    </source>
</evidence>
<feature type="coiled-coil region" evidence="5">
    <location>
        <begin position="840"/>
        <end position="867"/>
    </location>
</feature>
<evidence type="ECO:0000256" key="4">
    <source>
        <dbReference type="RuleBase" id="RU000487"/>
    </source>
</evidence>
<dbReference type="InterPro" id="IPR001251">
    <property type="entry name" value="CRAL-TRIO_dom"/>
</dbReference>
<feature type="compositionally biased region" description="Basic and acidic residues" evidence="6">
    <location>
        <begin position="754"/>
        <end position="770"/>
    </location>
</feature>
<dbReference type="InterPro" id="IPR043129">
    <property type="entry name" value="ATPase_NBD"/>
</dbReference>
<dbReference type="Gene3D" id="3.90.640.10">
    <property type="entry name" value="Actin, Chain A, domain 4"/>
    <property type="match status" value="1"/>
</dbReference>
<feature type="region of interest" description="Disordered" evidence="6">
    <location>
        <begin position="1028"/>
        <end position="1063"/>
    </location>
</feature>
<feature type="coiled-coil region" evidence="5">
    <location>
        <begin position="314"/>
        <end position="341"/>
    </location>
</feature>
<feature type="region of interest" description="Disordered" evidence="6">
    <location>
        <begin position="733"/>
        <end position="785"/>
    </location>
</feature>
<evidence type="ECO:0000256" key="5">
    <source>
        <dbReference type="SAM" id="Coils"/>
    </source>
</evidence>
<dbReference type="FunFam" id="3.30.420.40:FF:000050">
    <property type="entry name" value="Actin, alpha skeletal muscle"/>
    <property type="match status" value="1"/>
</dbReference>
<accession>A0AA88PH94</accession>
<dbReference type="EMBL" id="JAUYZG010000017">
    <property type="protein sequence ID" value="KAK2883425.1"/>
    <property type="molecule type" value="Genomic_DNA"/>
</dbReference>
<feature type="region of interest" description="Disordered" evidence="6">
    <location>
        <begin position="1224"/>
        <end position="1248"/>
    </location>
</feature>
<dbReference type="Proteomes" id="UP001187343">
    <property type="component" value="Unassembled WGS sequence"/>
</dbReference>
<dbReference type="InterPro" id="IPR004000">
    <property type="entry name" value="Actin"/>
</dbReference>
<keyword evidence="3" id="KW-0206">Cytoskeleton</keyword>
<feature type="compositionally biased region" description="Basic and acidic residues" evidence="6">
    <location>
        <begin position="1028"/>
        <end position="1046"/>
    </location>
</feature>
<evidence type="ECO:0000256" key="2">
    <source>
        <dbReference type="ARBA" id="ARBA00006752"/>
    </source>
</evidence>
<dbReference type="FunFam" id="3.90.640.10:FF:000007">
    <property type="entry name" value="Actin like 7B"/>
    <property type="match status" value="1"/>
</dbReference>
<dbReference type="CDD" id="cd13397">
    <property type="entry name" value="ASKHA_NBD_actin_Arp-T1-3"/>
    <property type="match status" value="1"/>
</dbReference>
<dbReference type="PANTHER" id="PTHR11937">
    <property type="entry name" value="ACTIN"/>
    <property type="match status" value="1"/>
</dbReference>
<feature type="compositionally biased region" description="Basic residues" evidence="6">
    <location>
        <begin position="1047"/>
        <end position="1059"/>
    </location>
</feature>
<gene>
    <name evidence="8" type="ORF">Q8A67_017062</name>
</gene>
<evidence type="ECO:0000313" key="9">
    <source>
        <dbReference type="Proteomes" id="UP001187343"/>
    </source>
</evidence>
<protein>
    <recommendedName>
        <fullName evidence="7">CRAL-TRIO domain-containing protein</fullName>
    </recommendedName>
</protein>
<evidence type="ECO:0000256" key="6">
    <source>
        <dbReference type="SAM" id="MobiDB-lite"/>
    </source>
</evidence>
<reference evidence="8" key="1">
    <citation type="submission" date="2023-08" db="EMBL/GenBank/DDBJ databases">
        <title>Chromosome-level Genome Assembly of mud carp (Cirrhinus molitorella).</title>
        <authorList>
            <person name="Liu H."/>
        </authorList>
    </citation>
    <scope>NUCLEOTIDE SEQUENCE</scope>
    <source>
        <strain evidence="8">Prfri</strain>
        <tissue evidence="8">Muscle</tissue>
    </source>
</reference>
<dbReference type="InterPro" id="IPR020902">
    <property type="entry name" value="Actin/actin-like_CS"/>
</dbReference>
<feature type="compositionally biased region" description="Basic and acidic residues" evidence="6">
    <location>
        <begin position="1093"/>
        <end position="1107"/>
    </location>
</feature>
<dbReference type="Pfam" id="PF00022">
    <property type="entry name" value="Actin"/>
    <property type="match status" value="1"/>
</dbReference>
<feature type="compositionally biased region" description="Polar residues" evidence="6">
    <location>
        <begin position="1108"/>
        <end position="1121"/>
    </location>
</feature>
<evidence type="ECO:0000259" key="7">
    <source>
        <dbReference type="Pfam" id="PF13716"/>
    </source>
</evidence>
<dbReference type="Pfam" id="PF13716">
    <property type="entry name" value="CRAL_TRIO_2"/>
    <property type="match status" value="1"/>
</dbReference>
<dbReference type="GO" id="GO:0005856">
    <property type="term" value="C:cytoskeleton"/>
    <property type="evidence" value="ECO:0007669"/>
    <property type="project" value="UniProtKB-SubCell"/>
</dbReference>
<evidence type="ECO:0000256" key="1">
    <source>
        <dbReference type="ARBA" id="ARBA00004245"/>
    </source>
</evidence>
<sequence>MRDSKTPAKMNGARAELQGSPSSLPADHVLSSGAVIFPGAFDQHGCPLVVFPVEAQCKLTEELSREEVSHFIHYCLRLHNIRGEENLVSVVVDLRQANLTIARFIAETLLLLEFSRRIVHSVYIVQPKKKDVLKQLGKLLTPSGSKQHRPVLFKRIFLKEVFELSNYIDRSQLTSSLGGYLIYCHKSWVAFVKEIDSFVQEFLLVVNRLPSCISTLQSLSKRPVPSDLERLQEFCFVNEARFQQLRRDLGLDDLLKQCEGLLEKLRFPENEPCFHAMAGTLLYTHTALEMLHNYNRITAAVEKVELLWQQAFSRAHIQLQVLHLQREAQKVQEQMVALQREKVQPYRIEVAKDAHRAEELRLEFETSIYTHAMALVRRAEDVIHTLAETVPLSERKPTEPWLEDLSRLKENLLSAVQHLYQTLRIVSDFHHISNRCKNWYSLVLRESLLQELLWSGHCEMNGSPDLRSGLPSCRRGVEIFLKRNPCPEVQELVKLAHLSNVIADPHLRHAGTQLSHRCMTLRRLLTSSGAVPLHDLQLALQWQYEYLKGHHKTSDITSPEHEHITCSLPPDSSAHAVSQCESLCDLSKWPSVGDCHHQISSALGSAAGKPPSLSSFDSGFDGAGSNHLDSRSRRELLPRIIVNGDSGDGAFESKPFHGQIHEENIASVSDSEDQREELGFSLKRDSTSASIQIVPKITSDSLNLEIKVKRSATLPKNPWLSLPIDDLESSYTVTITPNSSNPRRDLRSPCLSECSDRERDQPAQTDDLRSARSKRQTAESFEELALSPMENVLSSTLTDNEDKPSSTVDGDPSLLWDTFDLHNLRQDSYERLDVSLSDWVQREQQELKEVEETLDRTAEILQEEENVLAQEVVLDELLRSEDLHKHWPLWTEGHQHSMMSPRELAESGVIGLEDDLQSDLTSPDSETLKSSEICEVDFDASGLSNKSPSMCDGPVQLDTGCTEVHRSGILRELKDIQVLEERIIEEHLMLEALRCTETERCDSEEPTPDHMTTRRERRMFLQQLEQEKREVEKMERSLSREMEKAGKVKKRSSKGHRVVKCSVMERNSQLKDLDDELLSKCRLQQQSPESLPDLDKSHHTDTEKKSSDLISNAEECTSPNQAEDAELTDSSLTLEPVSSKSQPVSTMSSGCLNSESLQGIQSCLGEPVALSILSENEKLEAMDSSDVTSNTPSVSVNAENLKDETSSCNCVDNGDSAVDQVELKTGEASSSQESGDAQGAFDPGGVSFVPVPAPRRVVQNDYVCNREERRPSDSDAQVESGLSVVPSKLMQNNNNNTAVLCSEEMPKNSCSSTAAPETHDESRSVAVTEPYVAHDWVYDGGGSMRAACGSTINQLQLHSSIRQMSDYKTPIVLDTGSGLLKAGFADQDLPITVFPTVIGRPKYEEVMNGSVDRELYVGHNAQHMRGVLTLKYPIRNGIVSNWDEMEMIWHHAFQQLCASPEDHPVLLTEAAMNPLQNRQRMVELMFEAFSVPLTFVAVQAVLALYASGRTTGVVLDSGDGVSHSVPVFEGYCLPHAVQRFDLAGSHVTLQLQKLLLEQGVCMRTSAELEIVREMKERCCCVALDYDTELKSAGTVASEENYTLPDGRIISLTTERFRAPEILFRPELIGRDHYGIHESVFRSILQSDIDLRRSFVGNVLLSGGNTLLSGLPSRLQKEIMLMCPVDLSASVRVISPSDRDFSVWRGGAALANMPDLCSAWISVDEYEEFGPQIVFRKCF</sequence>
<organism evidence="8 9">
    <name type="scientific">Cirrhinus molitorella</name>
    <name type="common">mud carp</name>
    <dbReference type="NCBI Taxonomy" id="172907"/>
    <lineage>
        <taxon>Eukaryota</taxon>
        <taxon>Metazoa</taxon>
        <taxon>Chordata</taxon>
        <taxon>Craniata</taxon>
        <taxon>Vertebrata</taxon>
        <taxon>Euteleostomi</taxon>
        <taxon>Actinopterygii</taxon>
        <taxon>Neopterygii</taxon>
        <taxon>Teleostei</taxon>
        <taxon>Ostariophysi</taxon>
        <taxon>Cypriniformes</taxon>
        <taxon>Cyprinidae</taxon>
        <taxon>Labeoninae</taxon>
        <taxon>Labeonini</taxon>
        <taxon>Cirrhinus</taxon>
    </lineage>
</organism>
<proteinExistence type="inferred from homology"/>
<comment type="similarity">
    <text evidence="2 4">Belongs to the actin family.</text>
</comment>
<name>A0AA88PH94_9TELE</name>
<evidence type="ECO:0000313" key="8">
    <source>
        <dbReference type="EMBL" id="KAK2883425.1"/>
    </source>
</evidence>